<dbReference type="EMBL" id="BSYO01000024">
    <property type="protein sequence ID" value="GMH22177.1"/>
    <property type="molecule type" value="Genomic_DNA"/>
</dbReference>
<evidence type="ECO:0000256" key="1">
    <source>
        <dbReference type="SAM" id="MobiDB-lite"/>
    </source>
</evidence>
<reference evidence="2" key="1">
    <citation type="submission" date="2023-05" db="EMBL/GenBank/DDBJ databases">
        <title>Nepenthes gracilis genome sequencing.</title>
        <authorList>
            <person name="Fukushima K."/>
        </authorList>
    </citation>
    <scope>NUCLEOTIDE SEQUENCE</scope>
    <source>
        <strain evidence="2">SING2019-196</strain>
    </source>
</reference>
<keyword evidence="3" id="KW-1185">Reference proteome</keyword>
<protein>
    <submittedName>
        <fullName evidence="2">Uncharacterized protein</fullName>
    </submittedName>
</protein>
<proteinExistence type="predicted"/>
<comment type="caution">
    <text evidence="2">The sequence shown here is derived from an EMBL/GenBank/DDBJ whole genome shotgun (WGS) entry which is preliminary data.</text>
</comment>
<dbReference type="Proteomes" id="UP001279734">
    <property type="component" value="Unassembled WGS sequence"/>
</dbReference>
<feature type="compositionally biased region" description="Polar residues" evidence="1">
    <location>
        <begin position="122"/>
        <end position="132"/>
    </location>
</feature>
<dbReference type="AlphaFoldDB" id="A0AAD3T3X2"/>
<gene>
    <name evidence="2" type="ORF">Nepgr_024020</name>
</gene>
<name>A0AAD3T3X2_NEPGR</name>
<feature type="region of interest" description="Disordered" evidence="1">
    <location>
        <begin position="116"/>
        <end position="139"/>
    </location>
</feature>
<organism evidence="2 3">
    <name type="scientific">Nepenthes gracilis</name>
    <name type="common">Slender pitcher plant</name>
    <dbReference type="NCBI Taxonomy" id="150966"/>
    <lineage>
        <taxon>Eukaryota</taxon>
        <taxon>Viridiplantae</taxon>
        <taxon>Streptophyta</taxon>
        <taxon>Embryophyta</taxon>
        <taxon>Tracheophyta</taxon>
        <taxon>Spermatophyta</taxon>
        <taxon>Magnoliopsida</taxon>
        <taxon>eudicotyledons</taxon>
        <taxon>Gunneridae</taxon>
        <taxon>Pentapetalae</taxon>
        <taxon>Caryophyllales</taxon>
        <taxon>Nepenthaceae</taxon>
        <taxon>Nepenthes</taxon>
    </lineage>
</organism>
<evidence type="ECO:0000313" key="3">
    <source>
        <dbReference type="Proteomes" id="UP001279734"/>
    </source>
</evidence>
<evidence type="ECO:0000313" key="2">
    <source>
        <dbReference type="EMBL" id="GMH22177.1"/>
    </source>
</evidence>
<sequence length="315" mass="33081">MPGVKLATAKSVAPVPSPNPFDALQNNEVIIHPEKCLGGGADDCTHDLTESAFGSIVASVDAKAATQVTSVRGKAIRFEPDSVDGLIVHAGSNDDKLESSAIPLKSDGILQKVDPKAHSHTRGSCSQSSQENGELIDSAPCNKSKDLRGTCEMTNQAHFVPSLLPGQFGLLRIAHRKLCGEFAAEVSSSTCAAVEVASAVCPPWLLPGALEKKKSFISCLAGLDLRRTAHLTLSGVCSIGAFSPNGVADVDTVEVHSSSYTHSSRMGVGISLTPADMDEEVLLGYMAPVLTSPCFPVGDSLGWFSHNFSEWIPVD</sequence>
<accession>A0AAD3T3X2</accession>